<keyword evidence="3" id="KW-0326">Glycosidase</keyword>
<gene>
    <name evidence="5" type="ORF">GCM10023336_55360</name>
</gene>
<comment type="caution">
    <text evidence="5">The sequence shown here is derived from an EMBL/GenBank/DDBJ whole genome shotgun (WGS) entry which is preliminary data.</text>
</comment>
<keyword evidence="6" id="KW-1185">Reference proteome</keyword>
<evidence type="ECO:0000256" key="4">
    <source>
        <dbReference type="SAM" id="MobiDB-lite"/>
    </source>
</evidence>
<comment type="similarity">
    <text evidence="1">Belongs to the glycosyl hydrolase 25 family.</text>
</comment>
<dbReference type="InterPro" id="IPR017853">
    <property type="entry name" value="GH"/>
</dbReference>
<dbReference type="PANTHER" id="PTHR34135">
    <property type="entry name" value="LYSOZYME"/>
    <property type="match status" value="1"/>
</dbReference>
<dbReference type="InterPro" id="IPR002053">
    <property type="entry name" value="Glyco_hydro_25"/>
</dbReference>
<dbReference type="InterPro" id="IPR018077">
    <property type="entry name" value="Glyco_hydro_fam25_subgr"/>
</dbReference>
<accession>A0ABP9L3K4</accession>
<dbReference type="PANTHER" id="PTHR34135:SF2">
    <property type="entry name" value="LYSOZYME"/>
    <property type="match status" value="1"/>
</dbReference>
<dbReference type="EMBL" id="BAABKC010000087">
    <property type="protein sequence ID" value="GAA5070323.1"/>
    <property type="molecule type" value="Genomic_DNA"/>
</dbReference>
<proteinExistence type="inferred from homology"/>
<dbReference type="Proteomes" id="UP001500124">
    <property type="component" value="Unassembled WGS sequence"/>
</dbReference>
<evidence type="ECO:0000313" key="5">
    <source>
        <dbReference type="EMBL" id="GAA5070323.1"/>
    </source>
</evidence>
<dbReference type="NCBIfam" id="NF038080">
    <property type="entry name" value="PG_bind_siph"/>
    <property type="match status" value="1"/>
</dbReference>
<protein>
    <recommendedName>
        <fullName evidence="7">Muramidase</fullName>
    </recommendedName>
</protein>
<feature type="region of interest" description="Disordered" evidence="4">
    <location>
        <begin position="185"/>
        <end position="224"/>
    </location>
</feature>
<dbReference type="Pfam" id="PF01183">
    <property type="entry name" value="Glyco_hydro_25"/>
    <property type="match status" value="1"/>
</dbReference>
<name>A0ABP9L3K4_9ACTN</name>
<dbReference type="SMART" id="SM00641">
    <property type="entry name" value="Glyco_25"/>
    <property type="match status" value="1"/>
</dbReference>
<dbReference type="Gene3D" id="3.20.20.80">
    <property type="entry name" value="Glycosidases"/>
    <property type="match status" value="1"/>
</dbReference>
<evidence type="ECO:0000256" key="1">
    <source>
        <dbReference type="ARBA" id="ARBA00010646"/>
    </source>
</evidence>
<evidence type="ECO:0000313" key="6">
    <source>
        <dbReference type="Proteomes" id="UP001500124"/>
    </source>
</evidence>
<evidence type="ECO:0000256" key="2">
    <source>
        <dbReference type="ARBA" id="ARBA00022801"/>
    </source>
</evidence>
<organism evidence="5 6">
    <name type="scientific">Streptomyces similanensis</name>
    <dbReference type="NCBI Taxonomy" id="1274988"/>
    <lineage>
        <taxon>Bacteria</taxon>
        <taxon>Bacillati</taxon>
        <taxon>Actinomycetota</taxon>
        <taxon>Actinomycetes</taxon>
        <taxon>Kitasatosporales</taxon>
        <taxon>Streptomycetaceae</taxon>
        <taxon>Streptomyces</taxon>
    </lineage>
</organism>
<evidence type="ECO:0008006" key="7">
    <source>
        <dbReference type="Google" id="ProtNLM"/>
    </source>
</evidence>
<dbReference type="SUPFAM" id="SSF51445">
    <property type="entry name" value="(Trans)glycosidases"/>
    <property type="match status" value="1"/>
</dbReference>
<reference evidence="6" key="1">
    <citation type="journal article" date="2019" name="Int. J. Syst. Evol. Microbiol.">
        <title>The Global Catalogue of Microorganisms (GCM) 10K type strain sequencing project: providing services to taxonomists for standard genome sequencing and annotation.</title>
        <authorList>
            <consortium name="The Broad Institute Genomics Platform"/>
            <consortium name="The Broad Institute Genome Sequencing Center for Infectious Disease"/>
            <person name="Wu L."/>
            <person name="Ma J."/>
        </authorList>
    </citation>
    <scope>NUCLEOTIDE SEQUENCE [LARGE SCALE GENOMIC DNA]</scope>
    <source>
        <strain evidence="6">JCM 18410</strain>
    </source>
</reference>
<dbReference type="InterPro" id="IPR047763">
    <property type="entry name" value="PG_bind_dom_phiBT1-type"/>
</dbReference>
<evidence type="ECO:0000256" key="3">
    <source>
        <dbReference type="ARBA" id="ARBA00023295"/>
    </source>
</evidence>
<sequence>MTVKGIDISSYQNTTFDTKDLAFVFVKATQSTSYVNPRMAAQAKHARNAGVVVGFYHFLVAGNIQAQAEYFVQRCASQPGDILACDWETDPSTGKHPSTAEKDQFLKAVKKLRPDHRVILYCNTSSWKTIDTTSYAGDGLWIADYVTAGKPRIKAAWLFHQYTDDPVDTNVASFGSATDLRVWAQGPRTANRVPLPADKEPKPKPTPQPKPKPTPPPFPGRGYFGPGKKNAYVKQWGQQLVKKGFGKHYRVGPSEQWSDADQLNTRDLQLAHKELKGDADGLPGPLTWRIAFS</sequence>
<dbReference type="PROSITE" id="PS51904">
    <property type="entry name" value="GLYCOSYL_HYDROL_F25_2"/>
    <property type="match status" value="1"/>
</dbReference>
<feature type="compositionally biased region" description="Pro residues" evidence="4">
    <location>
        <begin position="204"/>
        <end position="219"/>
    </location>
</feature>
<keyword evidence="2" id="KW-0378">Hydrolase</keyword>
<dbReference type="CDD" id="cd00599">
    <property type="entry name" value="GH25_muramidase"/>
    <property type="match status" value="1"/>
</dbReference>